<dbReference type="Pfam" id="PF02146">
    <property type="entry name" value="SIR2"/>
    <property type="match status" value="1"/>
</dbReference>
<keyword evidence="1" id="KW-0808">Transferase</keyword>
<dbReference type="AlphaFoldDB" id="A0A5J4Z2G9"/>
<reference evidence="6" key="1">
    <citation type="journal article" date="2019" name="Nat. Commun.">
        <title>Expansion of phycobilisome linker gene families in mesophilic red algae.</title>
        <authorList>
            <person name="Lee J."/>
            <person name="Kim D."/>
            <person name="Bhattacharya D."/>
            <person name="Yoon H.S."/>
        </authorList>
    </citation>
    <scope>NUCLEOTIDE SEQUENCE [LARGE SCALE GENOMIC DNA]</scope>
    <source>
        <strain evidence="6">CCMP 1328</strain>
    </source>
</reference>
<keyword evidence="6" id="KW-1185">Reference proteome</keyword>
<dbReference type="GO" id="GO:0070403">
    <property type="term" value="F:NAD+ binding"/>
    <property type="evidence" value="ECO:0007669"/>
    <property type="project" value="InterPro"/>
</dbReference>
<dbReference type="InterPro" id="IPR050134">
    <property type="entry name" value="NAD-dep_sirtuin_deacylases"/>
</dbReference>
<proteinExistence type="predicted"/>
<evidence type="ECO:0000256" key="3">
    <source>
        <dbReference type="PROSITE-ProRule" id="PRU00236"/>
    </source>
</evidence>
<feature type="binding site" evidence="3">
    <location>
        <position position="155"/>
    </location>
    <ligand>
        <name>Zn(2+)</name>
        <dbReference type="ChEBI" id="CHEBI:29105"/>
    </ligand>
</feature>
<accession>A0A5J4Z2G9</accession>
<evidence type="ECO:0000259" key="4">
    <source>
        <dbReference type="PROSITE" id="PS50305"/>
    </source>
</evidence>
<keyword evidence="3" id="KW-0479">Metal-binding</keyword>
<feature type="binding site" evidence="3">
    <location>
        <position position="152"/>
    </location>
    <ligand>
        <name>Zn(2+)</name>
        <dbReference type="ChEBI" id="CHEBI:29105"/>
    </ligand>
</feature>
<feature type="binding site" evidence="3">
    <location>
        <position position="209"/>
    </location>
    <ligand>
        <name>Zn(2+)</name>
        <dbReference type="ChEBI" id="CHEBI:29105"/>
    </ligand>
</feature>
<dbReference type="OrthoDB" id="424302at2759"/>
<evidence type="ECO:0000256" key="2">
    <source>
        <dbReference type="ARBA" id="ARBA00023027"/>
    </source>
</evidence>
<name>A0A5J4Z2G9_PORPP</name>
<dbReference type="PANTHER" id="PTHR11085:SF10">
    <property type="entry name" value="NAD-DEPENDENT PROTEIN DEACYLASE SIRTUIN-5, MITOCHONDRIAL-RELATED"/>
    <property type="match status" value="1"/>
</dbReference>
<organism evidence="5 6">
    <name type="scientific">Porphyridium purpureum</name>
    <name type="common">Red alga</name>
    <name type="synonym">Porphyridium cruentum</name>
    <dbReference type="NCBI Taxonomy" id="35688"/>
    <lineage>
        <taxon>Eukaryota</taxon>
        <taxon>Rhodophyta</taxon>
        <taxon>Bangiophyceae</taxon>
        <taxon>Porphyridiales</taxon>
        <taxon>Porphyridiaceae</taxon>
        <taxon>Porphyridium</taxon>
    </lineage>
</organism>
<dbReference type="SUPFAM" id="SSF52467">
    <property type="entry name" value="DHS-like NAD/FAD-binding domain"/>
    <property type="match status" value="1"/>
</dbReference>
<feature type="domain" description="Deacetylase sirtuin-type" evidence="4">
    <location>
        <begin position="17"/>
        <end position="310"/>
    </location>
</feature>
<dbReference type="GO" id="GO:0017136">
    <property type="term" value="F:histone deacetylase activity, NAD-dependent"/>
    <property type="evidence" value="ECO:0007669"/>
    <property type="project" value="TreeGrafter"/>
</dbReference>
<dbReference type="InterPro" id="IPR026591">
    <property type="entry name" value="Sirtuin_cat_small_dom_sf"/>
</dbReference>
<dbReference type="Gene3D" id="3.40.50.1220">
    <property type="entry name" value="TPP-binding domain"/>
    <property type="match status" value="1"/>
</dbReference>
<dbReference type="InterPro" id="IPR029035">
    <property type="entry name" value="DHS-like_NAD/FAD-binding_dom"/>
</dbReference>
<dbReference type="InterPro" id="IPR003000">
    <property type="entry name" value="Sirtuin"/>
</dbReference>
<dbReference type="PANTHER" id="PTHR11085">
    <property type="entry name" value="NAD-DEPENDENT PROTEIN DEACYLASE SIRTUIN-5, MITOCHONDRIAL-RELATED"/>
    <property type="match status" value="1"/>
</dbReference>
<dbReference type="PROSITE" id="PS50305">
    <property type="entry name" value="SIRTUIN"/>
    <property type="match status" value="1"/>
</dbReference>
<protein>
    <submittedName>
        <fullName evidence="5">NAD-dependent protein deacylase SIR4</fullName>
    </submittedName>
</protein>
<evidence type="ECO:0000256" key="1">
    <source>
        <dbReference type="ARBA" id="ARBA00022679"/>
    </source>
</evidence>
<dbReference type="Gene3D" id="3.30.1600.10">
    <property type="entry name" value="SIR2/SIRT2 'Small Domain"/>
    <property type="match status" value="1"/>
</dbReference>
<comment type="caution">
    <text evidence="5">The sequence shown here is derived from an EMBL/GenBank/DDBJ whole genome shotgun (WGS) entry which is preliminary data.</text>
</comment>
<sequence>MRVVAAAAPCIPVGVRAECTVEEVERLAAFVRRHAGRLVVLSGAGISTEPPAGIPDYRSNAHARPVHKPITDSEFMKLPAKRQRYWARSCIGYERVRQARPNAAHFALTALHRGGWSGLHHVTQNVDGLMQQAHLPDAELLELHGSVHYAQCLHCGERVSRAVLQEHMMTANAQWLASVTAKYADHLARPDGDARLDEHDIVSFVVPRCGACGKGGTLKPGVVFFGGSVPAHVKERAAAQMRQASAVLVVGSTLTTYSAFGLVKSLLKEKPNAGVAILTSGPTRADSLSTLKIEALIGNTLARVLHAVSG</sequence>
<keyword evidence="2" id="KW-0520">NAD</keyword>
<dbReference type="EMBL" id="VRMN01000001">
    <property type="protein sequence ID" value="KAA8498139.1"/>
    <property type="molecule type" value="Genomic_DNA"/>
</dbReference>
<feature type="active site" description="Proton acceptor" evidence="3">
    <location>
        <position position="144"/>
    </location>
</feature>
<feature type="binding site" evidence="3">
    <location>
        <position position="212"/>
    </location>
    <ligand>
        <name>Zn(2+)</name>
        <dbReference type="ChEBI" id="CHEBI:29105"/>
    </ligand>
</feature>
<gene>
    <name evidence="5" type="ORF">FVE85_5724</name>
</gene>
<dbReference type="GO" id="GO:0046872">
    <property type="term" value="F:metal ion binding"/>
    <property type="evidence" value="ECO:0007669"/>
    <property type="project" value="UniProtKB-KW"/>
</dbReference>
<dbReference type="InterPro" id="IPR026590">
    <property type="entry name" value="Ssirtuin_cat_dom"/>
</dbReference>
<evidence type="ECO:0000313" key="5">
    <source>
        <dbReference type="EMBL" id="KAA8498139.1"/>
    </source>
</evidence>
<evidence type="ECO:0000313" key="6">
    <source>
        <dbReference type="Proteomes" id="UP000324585"/>
    </source>
</evidence>
<dbReference type="Proteomes" id="UP000324585">
    <property type="component" value="Unassembled WGS sequence"/>
</dbReference>
<dbReference type="OMA" id="RRHYWAR"/>
<keyword evidence="3" id="KW-0862">Zinc</keyword>